<feature type="region of interest" description="Disordered" evidence="1">
    <location>
        <begin position="108"/>
        <end position="266"/>
    </location>
</feature>
<dbReference type="VEuPathDB" id="ToxoDB:TGP89_216440"/>
<dbReference type="PROSITE" id="PS50802">
    <property type="entry name" value="OTU"/>
    <property type="match status" value="1"/>
</dbReference>
<accession>A0A086JHM4</accession>
<evidence type="ECO:0000313" key="4">
    <source>
        <dbReference type="EMBL" id="KFG31642.1"/>
    </source>
</evidence>
<keyword evidence="2" id="KW-0812">Transmembrane</keyword>
<dbReference type="InterPro" id="IPR003323">
    <property type="entry name" value="OTU_dom"/>
</dbReference>
<dbReference type="EMBL" id="AEYI02001933">
    <property type="protein sequence ID" value="KFG31642.1"/>
    <property type="molecule type" value="Genomic_DNA"/>
</dbReference>
<organism evidence="4 5">
    <name type="scientific">Toxoplasma gondii p89</name>
    <dbReference type="NCBI Taxonomy" id="943119"/>
    <lineage>
        <taxon>Eukaryota</taxon>
        <taxon>Sar</taxon>
        <taxon>Alveolata</taxon>
        <taxon>Apicomplexa</taxon>
        <taxon>Conoidasida</taxon>
        <taxon>Coccidia</taxon>
        <taxon>Eucoccidiorida</taxon>
        <taxon>Eimeriorina</taxon>
        <taxon>Sarcocystidae</taxon>
        <taxon>Toxoplasma</taxon>
    </lineage>
</organism>
<dbReference type="CDD" id="cd22755">
    <property type="entry name" value="OTU_CeDUB-like"/>
    <property type="match status" value="1"/>
</dbReference>
<dbReference type="SUPFAM" id="SSF54001">
    <property type="entry name" value="Cysteine proteinases"/>
    <property type="match status" value="1"/>
</dbReference>
<evidence type="ECO:0000313" key="5">
    <source>
        <dbReference type="Proteomes" id="UP000028828"/>
    </source>
</evidence>
<dbReference type="AlphaFoldDB" id="A0A086JHM4"/>
<feature type="transmembrane region" description="Helical" evidence="2">
    <location>
        <begin position="63"/>
        <end position="88"/>
    </location>
</feature>
<feature type="region of interest" description="Disordered" evidence="1">
    <location>
        <begin position="293"/>
        <end position="387"/>
    </location>
</feature>
<evidence type="ECO:0000256" key="1">
    <source>
        <dbReference type="SAM" id="MobiDB-lite"/>
    </source>
</evidence>
<reference evidence="4 5" key="1">
    <citation type="submission" date="2014-03" db="EMBL/GenBank/DDBJ databases">
        <authorList>
            <person name="Sibley D."/>
            <person name="Venepally P."/>
            <person name="Karamycheva S."/>
            <person name="Hadjithomas M."/>
            <person name="Khan A."/>
            <person name="Brunk B."/>
            <person name="Roos D."/>
            <person name="Caler E."/>
            <person name="Lorenzi H."/>
        </authorList>
    </citation>
    <scope>NUCLEOTIDE SEQUENCE [LARGE SCALE GENOMIC DNA]</scope>
    <source>
        <strain evidence="5">p89</strain>
    </source>
</reference>
<evidence type="ECO:0000259" key="3">
    <source>
        <dbReference type="PROSITE" id="PS50802"/>
    </source>
</evidence>
<feature type="compositionally biased region" description="Basic and acidic residues" evidence="1">
    <location>
        <begin position="148"/>
        <end position="157"/>
    </location>
</feature>
<keyword evidence="2" id="KW-0472">Membrane</keyword>
<protein>
    <submittedName>
        <fullName evidence="4">OTU family cysteine protease</fullName>
    </submittedName>
</protein>
<gene>
    <name evidence="4" type="ORF">TGP89_216440</name>
</gene>
<feature type="compositionally biased region" description="Basic residues" evidence="1">
    <location>
        <begin position="47"/>
        <end position="58"/>
    </location>
</feature>
<evidence type="ECO:0000256" key="2">
    <source>
        <dbReference type="SAM" id="Phobius"/>
    </source>
</evidence>
<keyword evidence="4" id="KW-0378">Hydrolase</keyword>
<dbReference type="GO" id="GO:0008233">
    <property type="term" value="F:peptidase activity"/>
    <property type="evidence" value="ECO:0007669"/>
    <property type="project" value="UniProtKB-KW"/>
</dbReference>
<keyword evidence="4" id="KW-0645">Protease</keyword>
<sequence length="613" mass="68080">MLAAKRVAVTPRRPAPSPFRTGAEREARRKNEMDLQKEDKSAEYRRKRELRARKRRRRKRSDMFGDIQLIVFATSALLIFTVYVAFLYREMKAEMRLFVRRPSSNPIETPHVMSGGHPADTNAGKRRTKDIPGKSPAIWPGTSLGKPSDTKKFRDYLETDGGDEVETNSRDTPVPPQTNPGRTVKAPTGSPKRVKSPGEIEGDGSSREEDEEAPYTFREDPTIFPYRSSLKEHGKKQVGGSPYGRHTVKAVPDTPPSRGTLRDGDILEDEKTMPFYGFGRDPVIFPYRSSLKKHGKKQVVGSPTGEQTAKATPDEKLIHAETTSSDTRDTTVGKSEQTRTEREPKKALEPLKDATDEQGASLLKAPRKRRDDQGSPAGKIPFIPPNVQQLGFSESSMQWRREAAAALGIPESDINDRPLITSSPLLGKPAAVYRVGGDGSCFFRALSYAVTGSEDFASTIRRRIVSFIFDENPDLTSEHVLPTADIQAELRRATGSSGLFRLRAALWLGSTPVQNMTREQLLLAYKNYMSNAGTFATHREVEAAAKLLNSRICVFVPGRPGTPQRDAWEIHSPKGFDDDLTESMPAVYLVNTGLVHFDVVTAVLTPTKMESVR</sequence>
<dbReference type="InterPro" id="IPR038765">
    <property type="entry name" value="Papain-like_cys_pep_sf"/>
</dbReference>
<name>A0A086JHM4_TOXGO</name>
<dbReference type="OrthoDB" id="6137149at2759"/>
<dbReference type="Proteomes" id="UP000028828">
    <property type="component" value="Unassembled WGS sequence"/>
</dbReference>
<feature type="compositionally biased region" description="Basic and acidic residues" evidence="1">
    <location>
        <begin position="326"/>
        <end position="355"/>
    </location>
</feature>
<dbReference type="Gene3D" id="3.90.70.80">
    <property type="match status" value="1"/>
</dbReference>
<dbReference type="GO" id="GO:0006508">
    <property type="term" value="P:proteolysis"/>
    <property type="evidence" value="ECO:0007669"/>
    <property type="project" value="UniProtKB-KW"/>
</dbReference>
<feature type="compositionally biased region" description="Basic and acidic residues" evidence="1">
    <location>
        <begin position="22"/>
        <end position="46"/>
    </location>
</feature>
<feature type="region of interest" description="Disordered" evidence="1">
    <location>
        <begin position="1"/>
        <end position="58"/>
    </location>
</feature>
<proteinExistence type="predicted"/>
<feature type="domain" description="OTU" evidence="3">
    <location>
        <begin position="430"/>
        <end position="603"/>
    </location>
</feature>
<comment type="caution">
    <text evidence="4">The sequence shown here is derived from an EMBL/GenBank/DDBJ whole genome shotgun (WGS) entry which is preliminary data.</text>
</comment>
<keyword evidence="2" id="KW-1133">Transmembrane helix</keyword>